<dbReference type="CDD" id="cd17321">
    <property type="entry name" value="MFS_MMR_MDR_like"/>
    <property type="match status" value="1"/>
</dbReference>
<dbReference type="InterPro" id="IPR020846">
    <property type="entry name" value="MFS_dom"/>
</dbReference>
<comment type="subcellular location">
    <subcellularLocation>
        <location evidence="1">Membrane</location>
        <topology evidence="1">Multi-pass membrane protein</topology>
    </subcellularLocation>
</comment>
<dbReference type="PROSITE" id="PS50850">
    <property type="entry name" value="MFS"/>
    <property type="match status" value="1"/>
</dbReference>
<sequence>MSTLQDTPYASASVRWLTLLSICVATFLMPMSMSAVNVALPAIAADLNADAVLVSWIPTMNLLGAIALQLPAGRIADMIGRKKVFLAGVLLFSLSSFAITLVDHIGWLLLMRLLQGISGAMIFGTGMAIVSQVFADHGRGMALGLTSTSVYLGLTCGPPIGGWLTEWWDWHAVFLAPLPLAVICAVLVWIHVQETERKLDERLDWVGSLLFIVASSLFFIGLSELPDWTGIILGSLGLALLGLFVYQQEHTPYPLIRLRRMVKNTVFFRSIQASFFMYAANYPLQFLLSLYLQYIRGLSPAEAGQLMLLQAMMMAILAPIAGRLSDRFEPRIPATLGSLLFGVGFLILAMLNQDSGLEQVVLALLVMGTGFGLFSSPNNNGALSVIPTDKLSIGSSLLNISRTLGNMLGMAVVVFLFNLMIGNAQLVPEQYPALMDLLELAFLLCCGYCLLAAWRSWSRGKVHVYVETK</sequence>
<dbReference type="Proteomes" id="UP000538931">
    <property type="component" value="Unassembled WGS sequence"/>
</dbReference>
<dbReference type="EMBL" id="JACEMT010000049">
    <property type="protein sequence ID" value="MBA4502683.1"/>
    <property type="molecule type" value="Genomic_DNA"/>
</dbReference>
<dbReference type="SUPFAM" id="SSF103473">
    <property type="entry name" value="MFS general substrate transporter"/>
    <property type="match status" value="1"/>
</dbReference>
<proteinExistence type="predicted"/>
<keyword evidence="9" id="KW-1185">Reference proteome</keyword>
<name>A0A7W1WYN5_9GAMM</name>
<feature type="transmembrane region" description="Helical" evidence="6">
    <location>
        <begin position="266"/>
        <end position="284"/>
    </location>
</feature>
<keyword evidence="3 6" id="KW-0812">Transmembrane</keyword>
<keyword evidence="4 6" id="KW-1133">Transmembrane helix</keyword>
<feature type="transmembrane region" description="Helical" evidence="6">
    <location>
        <begin position="334"/>
        <end position="351"/>
    </location>
</feature>
<evidence type="ECO:0000256" key="2">
    <source>
        <dbReference type="ARBA" id="ARBA00022448"/>
    </source>
</evidence>
<dbReference type="GO" id="GO:0016020">
    <property type="term" value="C:membrane"/>
    <property type="evidence" value="ECO:0007669"/>
    <property type="project" value="UniProtKB-SubCell"/>
</dbReference>
<evidence type="ECO:0000256" key="6">
    <source>
        <dbReference type="SAM" id="Phobius"/>
    </source>
</evidence>
<feature type="transmembrane region" description="Helical" evidence="6">
    <location>
        <begin position="397"/>
        <end position="421"/>
    </location>
</feature>
<keyword evidence="2" id="KW-0813">Transport</keyword>
<feature type="transmembrane region" description="Helical" evidence="6">
    <location>
        <begin position="433"/>
        <end position="454"/>
    </location>
</feature>
<dbReference type="Pfam" id="PF07690">
    <property type="entry name" value="MFS_1"/>
    <property type="match status" value="1"/>
</dbReference>
<dbReference type="PRINTS" id="PR01036">
    <property type="entry name" value="TCRTETB"/>
</dbReference>
<dbReference type="GO" id="GO:0022857">
    <property type="term" value="F:transmembrane transporter activity"/>
    <property type="evidence" value="ECO:0007669"/>
    <property type="project" value="InterPro"/>
</dbReference>
<gene>
    <name evidence="8" type="ORF">H1S06_09935</name>
</gene>
<dbReference type="Gene3D" id="1.20.1250.20">
    <property type="entry name" value="MFS general substrate transporter like domains"/>
    <property type="match status" value="1"/>
</dbReference>
<feature type="transmembrane region" description="Helical" evidence="6">
    <location>
        <begin position="203"/>
        <end position="222"/>
    </location>
</feature>
<evidence type="ECO:0000313" key="8">
    <source>
        <dbReference type="EMBL" id="MBA4502683.1"/>
    </source>
</evidence>
<dbReference type="PANTHER" id="PTHR42718">
    <property type="entry name" value="MAJOR FACILITATOR SUPERFAMILY MULTIDRUG TRANSPORTER MFSC"/>
    <property type="match status" value="1"/>
</dbReference>
<feature type="transmembrane region" description="Helical" evidence="6">
    <location>
        <begin position="304"/>
        <end position="322"/>
    </location>
</feature>
<feature type="transmembrane region" description="Helical" evidence="6">
    <location>
        <begin position="84"/>
        <end position="107"/>
    </location>
</feature>
<dbReference type="InterPro" id="IPR011701">
    <property type="entry name" value="MFS"/>
</dbReference>
<dbReference type="InterPro" id="IPR005829">
    <property type="entry name" value="Sugar_transporter_CS"/>
</dbReference>
<evidence type="ECO:0000256" key="3">
    <source>
        <dbReference type="ARBA" id="ARBA00022692"/>
    </source>
</evidence>
<feature type="transmembrane region" description="Helical" evidence="6">
    <location>
        <begin position="357"/>
        <end position="376"/>
    </location>
</feature>
<dbReference type="Gene3D" id="1.20.1720.10">
    <property type="entry name" value="Multidrug resistance protein D"/>
    <property type="match status" value="1"/>
</dbReference>
<accession>A0A7W1WYN5</accession>
<keyword evidence="5 6" id="KW-0472">Membrane</keyword>
<dbReference type="PROSITE" id="PS00216">
    <property type="entry name" value="SUGAR_TRANSPORT_1"/>
    <property type="match status" value="1"/>
</dbReference>
<comment type="caution">
    <text evidence="8">The sequence shown here is derived from an EMBL/GenBank/DDBJ whole genome shotgun (WGS) entry which is preliminary data.</text>
</comment>
<reference evidence="8 9" key="1">
    <citation type="submission" date="2020-07" db="EMBL/GenBank/DDBJ databases">
        <title>Bacterium isolated from marien macroalgae.</title>
        <authorList>
            <person name="Zhu K."/>
            <person name="Lu D."/>
            <person name="Du Z."/>
        </authorList>
    </citation>
    <scope>NUCLEOTIDE SEQUENCE [LARGE SCALE GENOMIC DNA]</scope>
    <source>
        <strain evidence="8 9">3-1745</strain>
    </source>
</reference>
<evidence type="ECO:0000256" key="5">
    <source>
        <dbReference type="ARBA" id="ARBA00023136"/>
    </source>
</evidence>
<feature type="transmembrane region" description="Helical" evidence="6">
    <location>
        <begin position="228"/>
        <end position="246"/>
    </location>
</feature>
<dbReference type="AlphaFoldDB" id="A0A7W1WYN5"/>
<evidence type="ECO:0000256" key="1">
    <source>
        <dbReference type="ARBA" id="ARBA00004141"/>
    </source>
</evidence>
<organism evidence="8 9">
    <name type="scientific">Marinobacterium marinum</name>
    <dbReference type="NCBI Taxonomy" id="2756129"/>
    <lineage>
        <taxon>Bacteria</taxon>
        <taxon>Pseudomonadati</taxon>
        <taxon>Pseudomonadota</taxon>
        <taxon>Gammaproteobacteria</taxon>
        <taxon>Oceanospirillales</taxon>
        <taxon>Oceanospirillaceae</taxon>
        <taxon>Marinobacterium</taxon>
    </lineage>
</organism>
<feature type="transmembrane region" description="Helical" evidence="6">
    <location>
        <begin position="113"/>
        <end position="135"/>
    </location>
</feature>
<feature type="transmembrane region" description="Helical" evidence="6">
    <location>
        <begin position="170"/>
        <end position="191"/>
    </location>
</feature>
<dbReference type="InterPro" id="IPR036259">
    <property type="entry name" value="MFS_trans_sf"/>
</dbReference>
<dbReference type="PANTHER" id="PTHR42718:SF9">
    <property type="entry name" value="MAJOR FACILITATOR SUPERFAMILY MULTIDRUG TRANSPORTER MFSC"/>
    <property type="match status" value="1"/>
</dbReference>
<evidence type="ECO:0000259" key="7">
    <source>
        <dbReference type="PROSITE" id="PS50850"/>
    </source>
</evidence>
<protein>
    <submittedName>
        <fullName evidence="8">MFS transporter</fullName>
    </submittedName>
</protein>
<evidence type="ECO:0000313" key="9">
    <source>
        <dbReference type="Proteomes" id="UP000538931"/>
    </source>
</evidence>
<dbReference type="RefSeq" id="WP_181739715.1">
    <property type="nucleotide sequence ID" value="NZ_JACEMT010000049.1"/>
</dbReference>
<feature type="transmembrane region" description="Helical" evidence="6">
    <location>
        <begin position="51"/>
        <end position="72"/>
    </location>
</feature>
<feature type="transmembrane region" description="Helical" evidence="6">
    <location>
        <begin position="142"/>
        <end position="164"/>
    </location>
</feature>
<evidence type="ECO:0000256" key="4">
    <source>
        <dbReference type="ARBA" id="ARBA00022989"/>
    </source>
</evidence>
<feature type="domain" description="Major facilitator superfamily (MFS) profile" evidence="7">
    <location>
        <begin position="18"/>
        <end position="469"/>
    </location>
</feature>